<feature type="domain" description="OLD protein-like TOPRIM" evidence="2">
    <location>
        <begin position="434"/>
        <end position="501"/>
    </location>
</feature>
<dbReference type="PANTHER" id="PTHR43581">
    <property type="entry name" value="ATP/GTP PHOSPHATASE"/>
    <property type="match status" value="1"/>
</dbReference>
<proteinExistence type="predicted"/>
<dbReference type="InterPro" id="IPR041685">
    <property type="entry name" value="AAA_GajA/Old/RecF-like"/>
</dbReference>
<dbReference type="GO" id="GO:0004519">
    <property type="term" value="F:endonuclease activity"/>
    <property type="evidence" value="ECO:0007669"/>
    <property type="project" value="UniProtKB-KW"/>
</dbReference>
<feature type="domain" description="Endonuclease GajA/Old nuclease/RecF-like AAA" evidence="1">
    <location>
        <begin position="1"/>
        <end position="386"/>
    </location>
</feature>
<sequence>MHISKLSLVNYRNFANARFLFREGTNTIIGENGSGKSNLFRAIRLLLDDNMLRSAYRIDAGDFHRGLADWRGHWIILSLEFEKIVADEAIQALFQHGTAIVGEQYTQKAAYNLIFRPKLSVRQQLSELVEGDRQGLDKILDGITIDNYEVVFTGKSTADFNDAPTYKRIVGDFAAVKFNKETEFPEIGIRVPAVLSVAREVSFTFVQALRDVVAEFHNNRTNPLLTLLKAKSGNIEAEAFSPITKQVKALNDSIGGLNDVLAVRGDITQTIKAAAGEAYSPSSLSIRSDLPEDADKLFQSLKLFVGESGEAYEGSINELSLGGANLIYLTLKLLEFKYQREKMPVANFLLIEEPEAHIHTHIQKTLFDRLNYADTQIIYSTHSVHISEVSKIQNMNILGRDGLACEAYQPATGLEPQEIKSVQRYLDAVRSNLLFAKSIILVEGDAEEIVIPSLIKAVMGVSLDELGISLINIRSTGFQNVGRLFHDDRVRKRCAIITDLDTAIMDTKLNDDDSKALKKFKLHIEGAQAKGIERQLDLNEFCDENQWLSVFYAKYTFEVEFVRAGNADVVVGLLSDVYVDAGTIEGARAELQSTDVSLYGRRVLTMAANEGKGWFALLLAEAAGPTTVIPRYILDALVFANPALSLEVWYHIFDYRLRVNQEAGVDVAIIDESRVHLDRFRCGEVTLGQLKGEFFKTLPTDRIHDVVAAFVS</sequence>
<reference evidence="3 4" key="1">
    <citation type="submission" date="2016-10" db="EMBL/GenBank/DDBJ databases">
        <authorList>
            <person name="Varghese N."/>
            <person name="Submissions S."/>
        </authorList>
    </citation>
    <scope>NUCLEOTIDE SEQUENCE [LARGE SCALE GENOMIC DNA]</scope>
    <source>
        <strain evidence="3 4">LMG 22274</strain>
    </source>
</reference>
<dbReference type="EMBL" id="FNZM01000014">
    <property type="protein sequence ID" value="SEK04021.1"/>
    <property type="molecule type" value="Genomic_DNA"/>
</dbReference>
<dbReference type="Pfam" id="PF13175">
    <property type="entry name" value="AAA_15"/>
    <property type="match status" value="1"/>
</dbReference>
<protein>
    <submittedName>
        <fullName evidence="3">ATP-dependent endonuclease of the OLD family</fullName>
    </submittedName>
</protein>
<keyword evidence="3" id="KW-0378">Hydrolase</keyword>
<dbReference type="SUPFAM" id="SSF52540">
    <property type="entry name" value="P-loop containing nucleoside triphosphate hydrolases"/>
    <property type="match status" value="1"/>
</dbReference>
<dbReference type="Gene3D" id="3.40.50.300">
    <property type="entry name" value="P-loop containing nucleotide triphosphate hydrolases"/>
    <property type="match status" value="2"/>
</dbReference>
<evidence type="ECO:0000313" key="4">
    <source>
        <dbReference type="Proteomes" id="UP000183529"/>
    </source>
</evidence>
<dbReference type="Pfam" id="PF20469">
    <property type="entry name" value="OLD-like_TOPRIM"/>
    <property type="match status" value="1"/>
</dbReference>
<gene>
    <name evidence="3" type="ORF">SAMN05216550_1142</name>
</gene>
<dbReference type="InterPro" id="IPR027417">
    <property type="entry name" value="P-loop_NTPase"/>
</dbReference>
<dbReference type="RefSeq" id="WP_074985586.1">
    <property type="nucleotide sequence ID" value="NZ_CADFGN010000012.1"/>
</dbReference>
<dbReference type="Proteomes" id="UP000183529">
    <property type="component" value="Unassembled WGS sequence"/>
</dbReference>
<evidence type="ECO:0000259" key="2">
    <source>
        <dbReference type="Pfam" id="PF20469"/>
    </source>
</evidence>
<dbReference type="CDD" id="cd01026">
    <property type="entry name" value="TOPRIM_OLD"/>
    <property type="match status" value="1"/>
</dbReference>
<comment type="caution">
    <text evidence="3">The sequence shown here is derived from an EMBL/GenBank/DDBJ whole genome shotgun (WGS) entry which is preliminary data.</text>
</comment>
<dbReference type="InterPro" id="IPR051396">
    <property type="entry name" value="Bact_Antivir_Def_Nuclease"/>
</dbReference>
<dbReference type="InterPro" id="IPR034139">
    <property type="entry name" value="TOPRIM_OLD"/>
</dbReference>
<keyword evidence="3" id="KW-0255">Endonuclease</keyword>
<dbReference type="AlphaFoldDB" id="A0AAQ1GJC2"/>
<name>A0AAQ1GJC2_9BURK</name>
<accession>A0AAQ1GJC2</accession>
<evidence type="ECO:0000313" key="3">
    <source>
        <dbReference type="EMBL" id="SEK04021.1"/>
    </source>
</evidence>
<keyword evidence="3" id="KW-0540">Nuclease</keyword>
<dbReference type="PANTHER" id="PTHR43581:SF4">
    <property type="entry name" value="ATP_GTP PHOSPHATASE"/>
    <property type="match status" value="1"/>
</dbReference>
<organism evidence="3 4">
    <name type="scientific">Paraburkholderia tropica</name>
    <dbReference type="NCBI Taxonomy" id="92647"/>
    <lineage>
        <taxon>Bacteria</taxon>
        <taxon>Pseudomonadati</taxon>
        <taxon>Pseudomonadota</taxon>
        <taxon>Betaproteobacteria</taxon>
        <taxon>Burkholderiales</taxon>
        <taxon>Burkholderiaceae</taxon>
        <taxon>Paraburkholderia</taxon>
    </lineage>
</organism>
<evidence type="ECO:0000259" key="1">
    <source>
        <dbReference type="Pfam" id="PF13175"/>
    </source>
</evidence>